<organism evidence="7 8">
    <name type="scientific">Rhodococcus maanshanensis</name>
    <dbReference type="NCBI Taxonomy" id="183556"/>
    <lineage>
        <taxon>Bacteria</taxon>
        <taxon>Bacillati</taxon>
        <taxon>Actinomycetota</taxon>
        <taxon>Actinomycetes</taxon>
        <taxon>Mycobacteriales</taxon>
        <taxon>Nocardiaceae</taxon>
        <taxon>Rhodococcus</taxon>
    </lineage>
</organism>
<proteinExistence type="predicted"/>
<dbReference type="InterPro" id="IPR050707">
    <property type="entry name" value="HTH_MetabolicPath_Reg"/>
</dbReference>
<dbReference type="PANTHER" id="PTHR30136">
    <property type="entry name" value="HELIX-TURN-HELIX TRANSCRIPTIONAL REGULATOR, ICLR FAMILY"/>
    <property type="match status" value="1"/>
</dbReference>
<sequence>MMASNVAGDSKHTARAASRVGDHESGTRPSVERKSPPTERVVQVLNLLAETPRERLTLTQIAANLDLAMPTCLGILTALTDAEFVTRDGAKSYGLGPALQRLGSAFESGLANLDLVRPAIIELHDRLGISCVLSATHEGQIVILDRLGAAMAGDRRDLIGARLPLAPPLGLVNTAWGPDAVVDAWLGRQPLIPLATGDETARAIIEDGRRRGYIIECLPSSMASTVVLATVLTSGMPQRVIDELCRNLPPSDWSEYLLTTPGDSAATVPVAHISAPIFDQHGAQQYTLTLVPERTDATLAHCEEWAAALLHATRQATIALGGR</sequence>
<dbReference type="EMBL" id="FOAW01000013">
    <property type="protein sequence ID" value="SEL70976.1"/>
    <property type="molecule type" value="Genomic_DNA"/>
</dbReference>
<reference evidence="8" key="1">
    <citation type="submission" date="2016-10" db="EMBL/GenBank/DDBJ databases">
        <authorList>
            <person name="Varghese N."/>
            <person name="Submissions S."/>
        </authorList>
    </citation>
    <scope>NUCLEOTIDE SEQUENCE [LARGE SCALE GENOMIC DNA]</scope>
    <source>
        <strain evidence="8">DSM 44675</strain>
    </source>
</reference>
<dbReference type="Proteomes" id="UP000198677">
    <property type="component" value="Unassembled WGS sequence"/>
</dbReference>
<keyword evidence="8" id="KW-1185">Reference proteome</keyword>
<dbReference type="PROSITE" id="PS51078">
    <property type="entry name" value="ICLR_ED"/>
    <property type="match status" value="1"/>
</dbReference>
<dbReference type="AlphaFoldDB" id="A0A1H7SFL7"/>
<protein>
    <submittedName>
        <fullName evidence="7">DNA-binding transcriptional regulator, IclR family</fullName>
    </submittedName>
</protein>
<evidence type="ECO:0000313" key="7">
    <source>
        <dbReference type="EMBL" id="SEL70976.1"/>
    </source>
</evidence>
<evidence type="ECO:0000256" key="4">
    <source>
        <dbReference type="SAM" id="MobiDB-lite"/>
    </source>
</evidence>
<dbReference type="InterPro" id="IPR029016">
    <property type="entry name" value="GAF-like_dom_sf"/>
</dbReference>
<evidence type="ECO:0000256" key="3">
    <source>
        <dbReference type="ARBA" id="ARBA00023163"/>
    </source>
</evidence>
<feature type="domain" description="HTH iclR-type" evidence="5">
    <location>
        <begin position="35"/>
        <end position="97"/>
    </location>
</feature>
<evidence type="ECO:0000313" key="8">
    <source>
        <dbReference type="Proteomes" id="UP000198677"/>
    </source>
</evidence>
<dbReference type="SUPFAM" id="SSF46785">
    <property type="entry name" value="Winged helix' DNA-binding domain"/>
    <property type="match status" value="1"/>
</dbReference>
<dbReference type="Gene3D" id="1.10.10.10">
    <property type="entry name" value="Winged helix-like DNA-binding domain superfamily/Winged helix DNA-binding domain"/>
    <property type="match status" value="1"/>
</dbReference>
<dbReference type="SMART" id="SM00346">
    <property type="entry name" value="HTH_ICLR"/>
    <property type="match status" value="1"/>
</dbReference>
<dbReference type="GO" id="GO:0003677">
    <property type="term" value="F:DNA binding"/>
    <property type="evidence" value="ECO:0007669"/>
    <property type="project" value="UniProtKB-KW"/>
</dbReference>
<name>A0A1H7SFL7_9NOCA</name>
<evidence type="ECO:0000256" key="1">
    <source>
        <dbReference type="ARBA" id="ARBA00023015"/>
    </source>
</evidence>
<dbReference type="GO" id="GO:0045892">
    <property type="term" value="P:negative regulation of DNA-templated transcription"/>
    <property type="evidence" value="ECO:0007669"/>
    <property type="project" value="TreeGrafter"/>
</dbReference>
<dbReference type="Gene3D" id="3.30.450.40">
    <property type="match status" value="1"/>
</dbReference>
<accession>A0A1H7SFL7</accession>
<dbReference type="SUPFAM" id="SSF55781">
    <property type="entry name" value="GAF domain-like"/>
    <property type="match status" value="1"/>
</dbReference>
<evidence type="ECO:0000259" key="5">
    <source>
        <dbReference type="PROSITE" id="PS51077"/>
    </source>
</evidence>
<feature type="region of interest" description="Disordered" evidence="4">
    <location>
        <begin position="1"/>
        <end position="38"/>
    </location>
</feature>
<feature type="compositionally biased region" description="Basic and acidic residues" evidence="4">
    <location>
        <begin position="20"/>
        <end position="37"/>
    </location>
</feature>
<dbReference type="PANTHER" id="PTHR30136:SF35">
    <property type="entry name" value="HTH-TYPE TRANSCRIPTIONAL REGULATOR RV1719"/>
    <property type="match status" value="1"/>
</dbReference>
<dbReference type="InterPro" id="IPR014757">
    <property type="entry name" value="Tscrpt_reg_IclR_C"/>
</dbReference>
<keyword evidence="1" id="KW-0805">Transcription regulation</keyword>
<gene>
    <name evidence="7" type="ORF">SAMN05444583_11356</name>
</gene>
<dbReference type="Pfam" id="PF09339">
    <property type="entry name" value="HTH_IclR"/>
    <property type="match status" value="1"/>
</dbReference>
<dbReference type="GO" id="GO:0003700">
    <property type="term" value="F:DNA-binding transcription factor activity"/>
    <property type="evidence" value="ECO:0007669"/>
    <property type="project" value="TreeGrafter"/>
</dbReference>
<dbReference type="InterPro" id="IPR036390">
    <property type="entry name" value="WH_DNA-bd_sf"/>
</dbReference>
<evidence type="ECO:0000259" key="6">
    <source>
        <dbReference type="PROSITE" id="PS51078"/>
    </source>
</evidence>
<feature type="domain" description="IclR-ED" evidence="6">
    <location>
        <begin position="98"/>
        <end position="322"/>
    </location>
</feature>
<evidence type="ECO:0000256" key="2">
    <source>
        <dbReference type="ARBA" id="ARBA00023125"/>
    </source>
</evidence>
<dbReference type="InterPro" id="IPR005471">
    <property type="entry name" value="Tscrpt_reg_IclR_N"/>
</dbReference>
<keyword evidence="3" id="KW-0804">Transcription</keyword>
<dbReference type="InterPro" id="IPR036388">
    <property type="entry name" value="WH-like_DNA-bd_sf"/>
</dbReference>
<dbReference type="PROSITE" id="PS51077">
    <property type="entry name" value="HTH_ICLR"/>
    <property type="match status" value="1"/>
</dbReference>
<keyword evidence="2 7" id="KW-0238">DNA-binding</keyword>